<evidence type="ECO:0000313" key="2">
    <source>
        <dbReference type="Proteomes" id="UP000229307"/>
    </source>
</evidence>
<organism evidence="1 2">
    <name type="scientific">Candidatus Desantisbacteria bacterium CG_4_10_14_0_8_um_filter_48_22</name>
    <dbReference type="NCBI Taxonomy" id="1974543"/>
    <lineage>
        <taxon>Bacteria</taxon>
        <taxon>Candidatus Desantisiibacteriota</taxon>
    </lineage>
</organism>
<accession>A0A2M7SFF8</accession>
<reference evidence="2" key="1">
    <citation type="submission" date="2017-09" db="EMBL/GenBank/DDBJ databases">
        <title>Depth-based differentiation of microbial function through sediment-hosted aquifers and enrichment of novel symbionts in the deep terrestrial subsurface.</title>
        <authorList>
            <person name="Probst A.J."/>
            <person name="Ladd B."/>
            <person name="Jarett J.K."/>
            <person name="Geller-Mcgrath D.E."/>
            <person name="Sieber C.M.K."/>
            <person name="Emerson J.B."/>
            <person name="Anantharaman K."/>
            <person name="Thomas B.C."/>
            <person name="Malmstrom R."/>
            <person name="Stieglmeier M."/>
            <person name="Klingl A."/>
            <person name="Woyke T."/>
            <person name="Ryan C.M."/>
            <person name="Banfield J.F."/>
        </authorList>
    </citation>
    <scope>NUCLEOTIDE SEQUENCE [LARGE SCALE GENOMIC DNA]</scope>
</reference>
<dbReference type="AlphaFoldDB" id="A0A2M7SFF8"/>
<gene>
    <name evidence="1" type="ORF">COY52_00505</name>
</gene>
<dbReference type="Proteomes" id="UP000229307">
    <property type="component" value="Unassembled WGS sequence"/>
</dbReference>
<protein>
    <submittedName>
        <fullName evidence="1">Uncharacterized protein</fullName>
    </submittedName>
</protein>
<comment type="caution">
    <text evidence="1">The sequence shown here is derived from an EMBL/GenBank/DDBJ whole genome shotgun (WGS) entry which is preliminary data.</text>
</comment>
<evidence type="ECO:0000313" key="1">
    <source>
        <dbReference type="EMBL" id="PIZ18246.1"/>
    </source>
</evidence>
<sequence length="617" mass="71423">MEKIFSKKNYEDLLLKEDMLTVDEGLIVKTNDKNKALPFIDENGNLIDPNCEVSHETKFRDRCLFCKSPDCIKFESTISSAEFVRVKMEHSFILSPFIINAQRCNKYGKIFLFALIKSWDPSIIIHDKELMCGYCNVPFPKGDLIIEKIMPVCSEGSVVRFKMSCKHCKSVLFFNLTSISIKGEGLHHVCKNLEKMGYRLKYRDDYFAKLVFEGKIIIDQEEGILNEQMRDVFKVQKKEIEKRDFGKMEIVKDHGHTIGIKIADLTEILTPRPRRDLCWLCGKKDSADISLCLVLPLHKGVPVTNYFAKYTLIPQRPSYFEQSITPVSTYFLRWVHHCSECKGEIASAAFNRASFGRQENILPEDCKNIEKEVAKILRRENYEDLLLEKDMLSLENGEIVKTNNREKALFFIDENGNLYNPRNELVRKEKLRSRCPYCQSSKCREIRSMVAKKEFVRVKFKNTFILFSYPVTAQMCVKWKKIFLTACSKVAAFQVIIEENQLRCNFCNALFPKGDLEIKKTSPLQPDGSSVIFEIECGHCKTILSINFSISSYSKNPYKDACEKLEKMGYKLKYKGEYIMKLILDGKISPEHKDGVFYISKQEADEKVAFITLGYDF</sequence>
<name>A0A2M7SFF8_9BACT</name>
<proteinExistence type="predicted"/>
<dbReference type="EMBL" id="PFMR01000018">
    <property type="protein sequence ID" value="PIZ18246.1"/>
    <property type="molecule type" value="Genomic_DNA"/>
</dbReference>